<protein>
    <submittedName>
        <fullName evidence="3">Uncharacterized protein</fullName>
    </submittedName>
</protein>
<evidence type="ECO:0000313" key="4">
    <source>
        <dbReference type="Proteomes" id="UP000799536"/>
    </source>
</evidence>
<comment type="caution">
    <text evidence="3">The sequence shown here is derived from an EMBL/GenBank/DDBJ whole genome shotgun (WGS) entry which is preliminary data.</text>
</comment>
<keyword evidence="1" id="KW-0812">Transmembrane</keyword>
<sequence>MKLVSFVLLATAAVIMASPAANVNRRLSKQKQVILRPHAYNALVMDGSLLLATAYLMAAAANNRLHDETDKESSL</sequence>
<gene>
    <name evidence="3" type="ORF">GQ43DRAFT_480100</name>
</gene>
<feature type="signal peptide" evidence="2">
    <location>
        <begin position="1"/>
        <end position="17"/>
    </location>
</feature>
<keyword evidence="1" id="KW-0472">Membrane</keyword>
<evidence type="ECO:0000256" key="2">
    <source>
        <dbReference type="SAM" id="SignalP"/>
    </source>
</evidence>
<keyword evidence="2" id="KW-0732">Signal</keyword>
<organism evidence="3 4">
    <name type="scientific">Delitschia confertaspora ATCC 74209</name>
    <dbReference type="NCBI Taxonomy" id="1513339"/>
    <lineage>
        <taxon>Eukaryota</taxon>
        <taxon>Fungi</taxon>
        <taxon>Dikarya</taxon>
        <taxon>Ascomycota</taxon>
        <taxon>Pezizomycotina</taxon>
        <taxon>Dothideomycetes</taxon>
        <taxon>Pleosporomycetidae</taxon>
        <taxon>Pleosporales</taxon>
        <taxon>Delitschiaceae</taxon>
        <taxon>Delitschia</taxon>
    </lineage>
</organism>
<evidence type="ECO:0000256" key="1">
    <source>
        <dbReference type="SAM" id="Phobius"/>
    </source>
</evidence>
<keyword evidence="1" id="KW-1133">Transmembrane helix</keyword>
<keyword evidence="4" id="KW-1185">Reference proteome</keyword>
<feature type="chain" id="PRO_5040287351" evidence="2">
    <location>
        <begin position="18"/>
        <end position="75"/>
    </location>
</feature>
<proteinExistence type="predicted"/>
<feature type="transmembrane region" description="Helical" evidence="1">
    <location>
        <begin position="38"/>
        <end position="58"/>
    </location>
</feature>
<dbReference type="Proteomes" id="UP000799536">
    <property type="component" value="Unassembled WGS sequence"/>
</dbReference>
<name>A0A9P4MQU0_9PLEO</name>
<dbReference type="EMBL" id="ML993946">
    <property type="protein sequence ID" value="KAF2202194.1"/>
    <property type="molecule type" value="Genomic_DNA"/>
</dbReference>
<evidence type="ECO:0000313" key="3">
    <source>
        <dbReference type="EMBL" id="KAF2202194.1"/>
    </source>
</evidence>
<dbReference type="AlphaFoldDB" id="A0A9P4MQU0"/>
<accession>A0A9P4MQU0</accession>
<reference evidence="3" key="1">
    <citation type="journal article" date="2020" name="Stud. Mycol.">
        <title>101 Dothideomycetes genomes: a test case for predicting lifestyles and emergence of pathogens.</title>
        <authorList>
            <person name="Haridas S."/>
            <person name="Albert R."/>
            <person name="Binder M."/>
            <person name="Bloem J."/>
            <person name="Labutti K."/>
            <person name="Salamov A."/>
            <person name="Andreopoulos B."/>
            <person name="Baker S."/>
            <person name="Barry K."/>
            <person name="Bills G."/>
            <person name="Bluhm B."/>
            <person name="Cannon C."/>
            <person name="Castanera R."/>
            <person name="Culley D."/>
            <person name="Daum C."/>
            <person name="Ezra D."/>
            <person name="Gonzalez J."/>
            <person name="Henrissat B."/>
            <person name="Kuo A."/>
            <person name="Liang C."/>
            <person name="Lipzen A."/>
            <person name="Lutzoni F."/>
            <person name="Magnuson J."/>
            <person name="Mondo S."/>
            <person name="Nolan M."/>
            <person name="Ohm R."/>
            <person name="Pangilinan J."/>
            <person name="Park H.-J."/>
            <person name="Ramirez L."/>
            <person name="Alfaro M."/>
            <person name="Sun H."/>
            <person name="Tritt A."/>
            <person name="Yoshinaga Y."/>
            <person name="Zwiers L.-H."/>
            <person name="Turgeon B."/>
            <person name="Goodwin S."/>
            <person name="Spatafora J."/>
            <person name="Crous P."/>
            <person name="Grigoriev I."/>
        </authorList>
    </citation>
    <scope>NUCLEOTIDE SEQUENCE</scope>
    <source>
        <strain evidence="3">ATCC 74209</strain>
    </source>
</reference>